<proteinExistence type="predicted"/>
<accession>A0A495RIZ9</accession>
<evidence type="ECO:0000313" key="2">
    <source>
        <dbReference type="Proteomes" id="UP000278542"/>
    </source>
</evidence>
<dbReference type="AlphaFoldDB" id="A0A495RIZ9"/>
<comment type="caution">
    <text evidence="1">The sequence shown here is derived from an EMBL/GenBank/DDBJ whole genome shotgun (WGS) entry which is preliminary data.</text>
</comment>
<dbReference type="Proteomes" id="UP000278542">
    <property type="component" value="Unassembled WGS sequence"/>
</dbReference>
<sequence length="65" mass="7503">MNRKIILDLDDIDIVMTKLNQAESIAYVMACNNDLEKDEANVFWAIKDLIENAKNLFENKNAVQM</sequence>
<dbReference type="RefSeq" id="WP_121144237.1">
    <property type="nucleotide sequence ID" value="NZ_RBWY01000001.1"/>
</dbReference>
<gene>
    <name evidence="1" type="ORF">DES39_0560</name>
</gene>
<dbReference type="EMBL" id="RBWY01000001">
    <property type="protein sequence ID" value="RKS87339.1"/>
    <property type="molecule type" value="Genomic_DNA"/>
</dbReference>
<protein>
    <submittedName>
        <fullName evidence="1">Uncharacterized protein</fullName>
    </submittedName>
</protein>
<reference evidence="1 2" key="1">
    <citation type="submission" date="2018-10" db="EMBL/GenBank/DDBJ databases">
        <title>Genomic Encyclopedia of Type Strains, Phase IV (KMG-IV): sequencing the most valuable type-strain genomes for metagenomic binning, comparative biology and taxonomic classification.</title>
        <authorList>
            <person name="Goeker M."/>
        </authorList>
    </citation>
    <scope>NUCLEOTIDE SEQUENCE [LARGE SCALE GENOMIC DNA]</scope>
    <source>
        <strain evidence="1 2">DSM 22228</strain>
    </source>
</reference>
<name>A0A495RIZ9_9GAMM</name>
<evidence type="ECO:0000313" key="1">
    <source>
        <dbReference type="EMBL" id="RKS87339.1"/>
    </source>
</evidence>
<organism evidence="1 2">
    <name type="scientific">Orbus hercynius</name>
    <dbReference type="NCBI Taxonomy" id="593135"/>
    <lineage>
        <taxon>Bacteria</taxon>
        <taxon>Pseudomonadati</taxon>
        <taxon>Pseudomonadota</taxon>
        <taxon>Gammaproteobacteria</taxon>
        <taxon>Orbales</taxon>
        <taxon>Orbaceae</taxon>
        <taxon>Orbus</taxon>
    </lineage>
</organism>
<keyword evidence="2" id="KW-1185">Reference proteome</keyword>